<evidence type="ECO:0000256" key="4">
    <source>
        <dbReference type="ARBA" id="ARBA00022837"/>
    </source>
</evidence>
<evidence type="ECO:0000313" key="13">
    <source>
        <dbReference type="Proteomes" id="UP000288216"/>
    </source>
</evidence>
<feature type="domain" description="VWA N-terminal" evidence="11">
    <location>
        <begin position="113"/>
        <end position="229"/>
    </location>
</feature>
<evidence type="ECO:0000256" key="3">
    <source>
        <dbReference type="ARBA" id="ARBA00022729"/>
    </source>
</evidence>
<dbReference type="EMBL" id="BFAA01000482">
    <property type="protein sequence ID" value="GCB72502.1"/>
    <property type="molecule type" value="Genomic_DNA"/>
</dbReference>
<dbReference type="PANTHER" id="PTHR10166:SF25">
    <property type="entry name" value="VOLTAGE-DEPENDENT CALCIUM CHANNEL SUBUNIT ALPHA-2_DELTA-3"/>
    <property type="match status" value="1"/>
</dbReference>
<evidence type="ECO:0000259" key="11">
    <source>
        <dbReference type="Pfam" id="PF08399"/>
    </source>
</evidence>
<keyword evidence="3" id="KW-0732">Signal</keyword>
<comment type="caution">
    <text evidence="12">The sequence shown here is derived from an EMBL/GenBank/DDBJ whole genome shotgun (WGS) entry which is preliminary data.</text>
</comment>
<dbReference type="PANTHER" id="PTHR10166">
    <property type="entry name" value="VOLTAGE-DEPENDENT CALCIUM CHANNEL SUBUNIT ALPHA-2/DELTA-RELATED"/>
    <property type="match status" value="1"/>
</dbReference>
<keyword evidence="7" id="KW-0325">Glycoprotein</keyword>
<keyword evidence="6 10" id="KW-0472">Membrane</keyword>
<evidence type="ECO:0000256" key="10">
    <source>
        <dbReference type="SAM" id="Phobius"/>
    </source>
</evidence>
<feature type="transmembrane region" description="Helical" evidence="10">
    <location>
        <begin position="37"/>
        <end position="56"/>
    </location>
</feature>
<name>A0A401PH99_SCYTO</name>
<dbReference type="Pfam" id="PF08399">
    <property type="entry name" value="VWA_N"/>
    <property type="match status" value="1"/>
</dbReference>
<dbReference type="Proteomes" id="UP000288216">
    <property type="component" value="Unassembled WGS sequence"/>
</dbReference>
<dbReference type="Gene3D" id="3.40.50.410">
    <property type="entry name" value="von Willebrand factor, type A domain"/>
    <property type="match status" value="1"/>
</dbReference>
<reference evidence="12 13" key="1">
    <citation type="journal article" date="2018" name="Nat. Ecol. Evol.">
        <title>Shark genomes provide insights into elasmobranch evolution and the origin of vertebrates.</title>
        <authorList>
            <person name="Hara Y"/>
            <person name="Yamaguchi K"/>
            <person name="Onimaru K"/>
            <person name="Kadota M"/>
            <person name="Koyanagi M"/>
            <person name="Keeley SD"/>
            <person name="Tatsumi K"/>
            <person name="Tanaka K"/>
            <person name="Motone F"/>
            <person name="Kageyama Y"/>
            <person name="Nozu R"/>
            <person name="Adachi N"/>
            <person name="Nishimura O"/>
            <person name="Nakagawa R"/>
            <person name="Tanegashima C"/>
            <person name="Kiyatake I"/>
            <person name="Matsumoto R"/>
            <person name="Murakumo K"/>
            <person name="Nishida K"/>
            <person name="Terakita A"/>
            <person name="Kuratani S"/>
            <person name="Sato K"/>
            <person name="Hyodo S Kuraku.S."/>
        </authorList>
    </citation>
    <scope>NUCLEOTIDE SEQUENCE [LARGE SCALE GENOMIC DNA]</scope>
</reference>
<sequence>MDKNGLHPVEDKVRTIKEGPTPRNTTELKSFLGLIDYYVTFIPNLTSLLTLLFILLQKYQKWPWEAPQKYKDHEKTVTVQEIDGLQLVKKLAKDMERMFRNKAEAIRRLVEAAENAHLEHEYNSDLEYEYFNAVLINEKDENGNFVELGKEFILEPNEHFNNLPVNISLSDVQIPTNKYNKDPAIVNGVSWSEALNKIFVDNFERDPSLLWQYFGSANGFFRQYPGVKWEPDENGVIAFDCRNRKWYIQAATSPKDVIILVDVSGSMKGLRMTIAKQTVSSILDTLGDDDFFNIIAYNEELHYVEPCINDTLVQADRNNKEVTIMFLT</sequence>
<dbReference type="GO" id="GO:0005245">
    <property type="term" value="F:voltage-gated calcium channel activity"/>
    <property type="evidence" value="ECO:0007669"/>
    <property type="project" value="TreeGrafter"/>
</dbReference>
<dbReference type="InterPro" id="IPR051173">
    <property type="entry name" value="Ca_channel_alpha-2/delta"/>
</dbReference>
<dbReference type="AlphaFoldDB" id="A0A401PH99"/>
<evidence type="ECO:0000313" key="12">
    <source>
        <dbReference type="EMBL" id="GCB72502.1"/>
    </source>
</evidence>
<accession>A0A401PH99</accession>
<feature type="compositionally biased region" description="Basic and acidic residues" evidence="9">
    <location>
        <begin position="1"/>
        <end position="17"/>
    </location>
</feature>
<dbReference type="InterPro" id="IPR036465">
    <property type="entry name" value="vWFA_dom_sf"/>
</dbReference>
<dbReference type="SUPFAM" id="SSF56672">
    <property type="entry name" value="DNA/RNA polymerases"/>
    <property type="match status" value="1"/>
</dbReference>
<dbReference type="OMA" id="LENEWMY"/>
<keyword evidence="4" id="KW-0106">Calcium</keyword>
<evidence type="ECO:0000256" key="5">
    <source>
        <dbReference type="ARBA" id="ARBA00022989"/>
    </source>
</evidence>
<keyword evidence="8" id="KW-0175">Coiled coil</keyword>
<keyword evidence="2 10" id="KW-0812">Transmembrane</keyword>
<evidence type="ECO:0000256" key="1">
    <source>
        <dbReference type="ARBA" id="ARBA00004479"/>
    </source>
</evidence>
<keyword evidence="13" id="KW-1185">Reference proteome</keyword>
<dbReference type="InterPro" id="IPR043502">
    <property type="entry name" value="DNA/RNA_pol_sf"/>
</dbReference>
<evidence type="ECO:0000256" key="6">
    <source>
        <dbReference type="ARBA" id="ARBA00023136"/>
    </source>
</evidence>
<evidence type="ECO:0000256" key="8">
    <source>
        <dbReference type="SAM" id="Coils"/>
    </source>
</evidence>
<keyword evidence="5 10" id="KW-1133">Transmembrane helix</keyword>
<evidence type="ECO:0000256" key="9">
    <source>
        <dbReference type="SAM" id="MobiDB-lite"/>
    </source>
</evidence>
<protein>
    <recommendedName>
        <fullName evidence="11">VWA N-terminal domain-containing protein</fullName>
    </recommendedName>
</protein>
<dbReference type="InterPro" id="IPR013608">
    <property type="entry name" value="VWA_N"/>
</dbReference>
<proteinExistence type="predicted"/>
<comment type="subcellular location">
    <subcellularLocation>
        <location evidence="1">Membrane</location>
        <topology evidence="1">Single-pass type I membrane protein</topology>
    </subcellularLocation>
</comment>
<dbReference type="InterPro" id="IPR043128">
    <property type="entry name" value="Rev_trsase/Diguanyl_cyclase"/>
</dbReference>
<dbReference type="OrthoDB" id="10054666at2759"/>
<gene>
    <name evidence="12" type="ORF">scyTo_0002027</name>
</gene>
<feature type="region of interest" description="Disordered" evidence="9">
    <location>
        <begin position="1"/>
        <end position="21"/>
    </location>
</feature>
<dbReference type="SUPFAM" id="SSF53300">
    <property type="entry name" value="vWA-like"/>
    <property type="match status" value="1"/>
</dbReference>
<evidence type="ECO:0000256" key="7">
    <source>
        <dbReference type="ARBA" id="ARBA00023180"/>
    </source>
</evidence>
<organism evidence="12 13">
    <name type="scientific">Scyliorhinus torazame</name>
    <name type="common">Cloudy catshark</name>
    <name type="synonym">Catulus torazame</name>
    <dbReference type="NCBI Taxonomy" id="75743"/>
    <lineage>
        <taxon>Eukaryota</taxon>
        <taxon>Metazoa</taxon>
        <taxon>Chordata</taxon>
        <taxon>Craniata</taxon>
        <taxon>Vertebrata</taxon>
        <taxon>Chondrichthyes</taxon>
        <taxon>Elasmobranchii</taxon>
        <taxon>Galeomorphii</taxon>
        <taxon>Galeoidea</taxon>
        <taxon>Carcharhiniformes</taxon>
        <taxon>Scyliorhinidae</taxon>
        <taxon>Scyliorhinus</taxon>
    </lineage>
</organism>
<feature type="coiled-coil region" evidence="8">
    <location>
        <begin position="88"/>
        <end position="115"/>
    </location>
</feature>
<dbReference type="Gene3D" id="3.30.70.270">
    <property type="match status" value="1"/>
</dbReference>
<dbReference type="GO" id="GO:0005891">
    <property type="term" value="C:voltage-gated calcium channel complex"/>
    <property type="evidence" value="ECO:0007669"/>
    <property type="project" value="TreeGrafter"/>
</dbReference>
<evidence type="ECO:0000256" key="2">
    <source>
        <dbReference type="ARBA" id="ARBA00022692"/>
    </source>
</evidence>
<dbReference type="STRING" id="75743.A0A401PH99"/>